<protein>
    <submittedName>
        <fullName evidence="3">LysM peptidoglycan-binding domain-containing protein</fullName>
    </submittedName>
</protein>
<dbReference type="Pfam" id="PF01476">
    <property type="entry name" value="LysM"/>
    <property type="match status" value="2"/>
</dbReference>
<evidence type="ECO:0000313" key="4">
    <source>
        <dbReference type="Proteomes" id="UP000690515"/>
    </source>
</evidence>
<dbReference type="Gene3D" id="3.10.350.10">
    <property type="entry name" value="LysM domain"/>
    <property type="match status" value="2"/>
</dbReference>
<dbReference type="RefSeq" id="WP_215822407.1">
    <property type="nucleotide sequence ID" value="NZ_JAGSOY010000160.1"/>
</dbReference>
<dbReference type="CDD" id="cd00118">
    <property type="entry name" value="LysM"/>
    <property type="match status" value="1"/>
</dbReference>
<keyword evidence="4" id="KW-1185">Reference proteome</keyword>
<dbReference type="InterPro" id="IPR018392">
    <property type="entry name" value="LysM"/>
</dbReference>
<name>A0ABS5ZJZ7_9GAMM</name>
<dbReference type="SMART" id="SM00257">
    <property type="entry name" value="LysM"/>
    <property type="match status" value="2"/>
</dbReference>
<dbReference type="InterPro" id="IPR036779">
    <property type="entry name" value="LysM_dom_sf"/>
</dbReference>
<dbReference type="SUPFAM" id="SSF54106">
    <property type="entry name" value="LysM domain"/>
    <property type="match status" value="2"/>
</dbReference>
<dbReference type="Proteomes" id="UP000690515">
    <property type="component" value="Unassembled WGS sequence"/>
</dbReference>
<comment type="caution">
    <text evidence="3">The sequence shown here is derived from an EMBL/GenBank/DDBJ whole genome shotgun (WGS) entry which is preliminary data.</text>
</comment>
<feature type="region of interest" description="Disordered" evidence="1">
    <location>
        <begin position="99"/>
        <end position="181"/>
    </location>
</feature>
<feature type="compositionally biased region" description="Basic and acidic residues" evidence="1">
    <location>
        <begin position="118"/>
        <end position="179"/>
    </location>
</feature>
<gene>
    <name evidence="3" type="ORF">KCG35_24100</name>
</gene>
<dbReference type="PANTHER" id="PTHR33734:SF22">
    <property type="entry name" value="MEMBRANE-BOUND LYTIC MUREIN TRANSGLYCOSYLASE D"/>
    <property type="match status" value="1"/>
</dbReference>
<reference evidence="3 4" key="1">
    <citation type="submission" date="2021-04" db="EMBL/GenBank/DDBJ databases">
        <authorList>
            <person name="Pira H."/>
            <person name="Risdian C."/>
            <person name="Wink J."/>
        </authorList>
    </citation>
    <scope>NUCLEOTIDE SEQUENCE [LARGE SCALE GENOMIC DNA]</scope>
    <source>
        <strain evidence="3 4">WH53</strain>
    </source>
</reference>
<evidence type="ECO:0000313" key="3">
    <source>
        <dbReference type="EMBL" id="MBU2714138.1"/>
    </source>
</evidence>
<sequence>MSSDKIYRIQPGDTLATIALKNGVSVEDLRQANPGITDDNLIYANTNIRIPEPSCDDPYVIQRGDTLGDLAKKHDTTVDEILKENKDIKDPDKIYAGYELKIPGRKPQEECPVPPKGGPEKQEPVKIEEPTDKKKIEEPKKQEPVKIEEPTDKKKTEEPKKKEPKSEEKLPEDKDKPCEDCTSSCDVKIWCEHEKRAYSKKAEYFGVVPSSKGKSKNPWKQKLTDELLIHVRGNQAPKTVTYGGEKNSQVIKGEKNGDLTSFKIKSEYERLASDSSADTLIAILKLIGQLTGQKNYVEKNITGTCIGKIPVRVYNPDEWELSIMLPPWRKQGIGISRILKEDKGKRTYEKAQYDFKQKKQTSKTETYQYAQGNPSMEVYDSTDVQEGTISRKDAIEIKLNGKAIKNRSIDSLGAVLNYAEQVNHLVELIQAIADKKVGFYINVDIQIFQGGIFLKLKNKECERDHRVYLNGEVGINLTILNIAVEAGLGMIVASDYYAKVYIKIEGKAEVIGKLEFDSPDAERKFKIESKTTIVPEIGVAIKAGDWIEVVVKGSSGLEVSYYCDVNIDDEDRMFVIGAESKFLGVEVEASYKLAVGKIKKSGTFKEKLIEESELGKIEFPSEEKFKPDEISPKSIEKIFIDQFKDGFDLVFIKNVNMSERDMTSRRKMTQRYKEVGINIPVNNICKRLERESTLKRNEKSIRGIAQDIDTILREKSYSGLSTLWRDHIDYDKFEKFISSDEFVKILDKYRSSAKVMHNTLKR</sequence>
<evidence type="ECO:0000259" key="2">
    <source>
        <dbReference type="PROSITE" id="PS51782"/>
    </source>
</evidence>
<accession>A0ABS5ZJZ7</accession>
<feature type="domain" description="LysM" evidence="2">
    <location>
        <begin position="57"/>
        <end position="102"/>
    </location>
</feature>
<dbReference type="EMBL" id="JAGSOY010000160">
    <property type="protein sequence ID" value="MBU2714138.1"/>
    <property type="molecule type" value="Genomic_DNA"/>
</dbReference>
<dbReference type="PROSITE" id="PS51782">
    <property type="entry name" value="LYSM"/>
    <property type="match status" value="2"/>
</dbReference>
<dbReference type="PANTHER" id="PTHR33734">
    <property type="entry name" value="LYSM DOMAIN-CONTAINING GPI-ANCHORED PROTEIN 2"/>
    <property type="match status" value="1"/>
</dbReference>
<evidence type="ECO:0000256" key="1">
    <source>
        <dbReference type="SAM" id="MobiDB-lite"/>
    </source>
</evidence>
<proteinExistence type="predicted"/>
<organism evidence="3 4">
    <name type="scientific">Zooshikella harenae</name>
    <dbReference type="NCBI Taxonomy" id="2827238"/>
    <lineage>
        <taxon>Bacteria</taxon>
        <taxon>Pseudomonadati</taxon>
        <taxon>Pseudomonadota</taxon>
        <taxon>Gammaproteobacteria</taxon>
        <taxon>Oceanospirillales</taxon>
        <taxon>Zooshikellaceae</taxon>
        <taxon>Zooshikella</taxon>
    </lineage>
</organism>
<feature type="domain" description="LysM" evidence="2">
    <location>
        <begin position="5"/>
        <end position="50"/>
    </location>
</feature>